<organism evidence="4 5">
    <name type="scientific">Micrococcus cohnii</name>
    <dbReference type="NCBI Taxonomy" id="993416"/>
    <lineage>
        <taxon>Bacteria</taxon>
        <taxon>Bacillati</taxon>
        <taxon>Actinomycetota</taxon>
        <taxon>Actinomycetes</taxon>
        <taxon>Micrococcales</taxon>
        <taxon>Micrococcaceae</taxon>
        <taxon>Micrococcus</taxon>
    </lineage>
</organism>
<dbReference type="Pfam" id="PF01613">
    <property type="entry name" value="Flavin_Reduct"/>
    <property type="match status" value="1"/>
</dbReference>
<proteinExistence type="inferred from homology"/>
<comment type="caution">
    <text evidence="4">The sequence shown here is derived from an EMBL/GenBank/DDBJ whole genome shotgun (WGS) entry which is preliminary data.</text>
</comment>
<evidence type="ECO:0000256" key="2">
    <source>
        <dbReference type="ARBA" id="ARBA00023002"/>
    </source>
</evidence>
<dbReference type="Proteomes" id="UP000540191">
    <property type="component" value="Unassembled WGS sequence"/>
</dbReference>
<dbReference type="PANTHER" id="PTHR30466:SF11">
    <property type="entry name" value="FLAVIN-DEPENDENT MONOOXYGENASE, REDUCTASE SUBUNIT HSAB"/>
    <property type="match status" value="1"/>
</dbReference>
<dbReference type="Gene3D" id="2.30.110.10">
    <property type="entry name" value="Electron Transport, Fmn-binding Protein, Chain A"/>
    <property type="match status" value="1"/>
</dbReference>
<dbReference type="InterPro" id="IPR002563">
    <property type="entry name" value="Flavin_Rdtase-like_dom"/>
</dbReference>
<dbReference type="InterPro" id="IPR012349">
    <property type="entry name" value="Split_barrel_FMN-bd"/>
</dbReference>
<dbReference type="SMART" id="SM00903">
    <property type="entry name" value="Flavin_Reduct"/>
    <property type="match status" value="1"/>
</dbReference>
<dbReference type="AlphaFoldDB" id="A0A7W7M405"/>
<feature type="domain" description="Flavin reductase like" evidence="3">
    <location>
        <begin position="43"/>
        <end position="186"/>
    </location>
</feature>
<sequence length="192" mass="20313">MKRRDHPDNQISLTTLDVHVAPPDGAGSDVTPPVDGAVLRHAVAAFPTGVVLLAAQTSEGPTGVLLNSFTSLSLDPPLVLAALAHTSTSWPRLREAPRLGLTVLAVHHDEARTLLSRPAQRRFDGVDLRVADDGAITLPDAAATLTLAPHAEHPGGDHTIAVYRVLTATREPERGPLVFHSPRYLGLPGLDS</sequence>
<dbReference type="GO" id="GO:0042602">
    <property type="term" value="F:riboflavin reductase (NADPH) activity"/>
    <property type="evidence" value="ECO:0007669"/>
    <property type="project" value="TreeGrafter"/>
</dbReference>
<accession>A0A7W7M405</accession>
<reference evidence="4 5" key="1">
    <citation type="submission" date="2020-08" db="EMBL/GenBank/DDBJ databases">
        <title>Sequencing the genomes of 1000 actinobacteria strains.</title>
        <authorList>
            <person name="Klenk H.-P."/>
        </authorList>
    </citation>
    <scope>NUCLEOTIDE SEQUENCE [LARGE SCALE GENOMIC DNA]</scope>
    <source>
        <strain evidence="4 5">DSM 23974</strain>
    </source>
</reference>
<keyword evidence="2" id="KW-0560">Oxidoreductase</keyword>
<keyword evidence="5" id="KW-1185">Reference proteome</keyword>
<protein>
    <submittedName>
        <fullName evidence="4">Flavin reductase (DIM6/NTAB) family NADH-FMN oxidoreductase RutF</fullName>
    </submittedName>
</protein>
<evidence type="ECO:0000256" key="1">
    <source>
        <dbReference type="ARBA" id="ARBA00008898"/>
    </source>
</evidence>
<evidence type="ECO:0000313" key="4">
    <source>
        <dbReference type="EMBL" id="MBB4736159.1"/>
    </source>
</evidence>
<dbReference type="EMBL" id="JACHNA010000001">
    <property type="protein sequence ID" value="MBB4736159.1"/>
    <property type="molecule type" value="Genomic_DNA"/>
</dbReference>
<dbReference type="SUPFAM" id="SSF50475">
    <property type="entry name" value="FMN-binding split barrel"/>
    <property type="match status" value="1"/>
</dbReference>
<gene>
    <name evidence="4" type="ORF">HDA30_001667</name>
</gene>
<evidence type="ECO:0000313" key="5">
    <source>
        <dbReference type="Proteomes" id="UP000540191"/>
    </source>
</evidence>
<dbReference type="InterPro" id="IPR050268">
    <property type="entry name" value="NADH-dep_flavin_reductase"/>
</dbReference>
<dbReference type="PANTHER" id="PTHR30466">
    <property type="entry name" value="FLAVIN REDUCTASE"/>
    <property type="match status" value="1"/>
</dbReference>
<name>A0A7W7M405_9MICC</name>
<evidence type="ECO:0000259" key="3">
    <source>
        <dbReference type="SMART" id="SM00903"/>
    </source>
</evidence>
<dbReference type="RefSeq" id="WP_184241807.1">
    <property type="nucleotide sequence ID" value="NZ_JACHNA010000001.1"/>
</dbReference>
<comment type="similarity">
    <text evidence="1">Belongs to the non-flavoprotein flavin reductase family.</text>
</comment>
<dbReference type="GO" id="GO:0010181">
    <property type="term" value="F:FMN binding"/>
    <property type="evidence" value="ECO:0007669"/>
    <property type="project" value="InterPro"/>
</dbReference>